<reference evidence="2 3" key="1">
    <citation type="submission" date="2017-11" db="EMBL/GenBank/DDBJ databases">
        <title>De novo assembly and phasing of dikaryotic genomes from two isolates of Puccinia coronata f. sp. avenae, the causal agent of oat crown rust.</title>
        <authorList>
            <person name="Miller M.E."/>
            <person name="Zhang Y."/>
            <person name="Omidvar V."/>
            <person name="Sperschneider J."/>
            <person name="Schwessinger B."/>
            <person name="Raley C."/>
            <person name="Palmer J.M."/>
            <person name="Garnica D."/>
            <person name="Upadhyaya N."/>
            <person name="Rathjen J."/>
            <person name="Taylor J.M."/>
            <person name="Park R.F."/>
            <person name="Dodds P.N."/>
            <person name="Hirsch C.D."/>
            <person name="Kianian S.F."/>
            <person name="Figueroa M."/>
        </authorList>
    </citation>
    <scope>NUCLEOTIDE SEQUENCE [LARGE SCALE GENOMIC DNA]</scope>
    <source>
        <strain evidence="2">12SD80</strain>
    </source>
</reference>
<proteinExistence type="predicted"/>
<evidence type="ECO:0000313" key="3">
    <source>
        <dbReference type="Proteomes" id="UP000235392"/>
    </source>
</evidence>
<comment type="caution">
    <text evidence="2">The sequence shown here is derived from an EMBL/GenBank/DDBJ whole genome shotgun (WGS) entry which is preliminary data.</text>
</comment>
<organism evidence="2 3">
    <name type="scientific">Puccinia coronata f. sp. avenae</name>
    <dbReference type="NCBI Taxonomy" id="200324"/>
    <lineage>
        <taxon>Eukaryota</taxon>
        <taxon>Fungi</taxon>
        <taxon>Dikarya</taxon>
        <taxon>Basidiomycota</taxon>
        <taxon>Pucciniomycotina</taxon>
        <taxon>Pucciniomycetes</taxon>
        <taxon>Pucciniales</taxon>
        <taxon>Pucciniaceae</taxon>
        <taxon>Puccinia</taxon>
    </lineage>
</organism>
<dbReference type="AlphaFoldDB" id="A0A2N5TNT7"/>
<dbReference type="Proteomes" id="UP000235392">
    <property type="component" value="Unassembled WGS sequence"/>
</dbReference>
<accession>A0A2N5TNT7</accession>
<name>A0A2N5TNT7_9BASI</name>
<dbReference type="EMBL" id="PGCI01000426">
    <property type="protein sequence ID" value="PLW27088.1"/>
    <property type="molecule type" value="Genomic_DNA"/>
</dbReference>
<feature type="region of interest" description="Disordered" evidence="1">
    <location>
        <begin position="166"/>
        <end position="188"/>
    </location>
</feature>
<gene>
    <name evidence="2" type="ORF">PCASD_25445</name>
</gene>
<sequence>MESGHTLATPSQPPLTLNNFSSFPKLKCYKYQLCLQLVKTKSPVQLGKIPPKAKEESVLEEVTLEEGVAADLVAEVAVEVVEEVKEVEAVKAVKAVKAAKAVAVGLVGRLVVEGPMVEKQTQLSNGIPTKIQEALLFHKMICIKIKLMLSLIGNISEKVVNSWLESADTPDENEDENKDEDKDNPGLITPEQEALYKPLYERLVNHEKVALVVSGSKSVNNSAIHKRALKHIMRINSELFTVSNLYNNLTFYLLSAT</sequence>
<evidence type="ECO:0000256" key="1">
    <source>
        <dbReference type="SAM" id="MobiDB-lite"/>
    </source>
</evidence>
<evidence type="ECO:0000313" key="2">
    <source>
        <dbReference type="EMBL" id="PLW27088.1"/>
    </source>
</evidence>
<feature type="compositionally biased region" description="Acidic residues" evidence="1">
    <location>
        <begin position="168"/>
        <end position="178"/>
    </location>
</feature>
<protein>
    <submittedName>
        <fullName evidence="2">Uncharacterized protein</fullName>
    </submittedName>
</protein>